<feature type="chain" id="PRO_5016876345" evidence="2">
    <location>
        <begin position="22"/>
        <end position="318"/>
    </location>
</feature>
<dbReference type="AlphaFoldDB" id="A0A368XSF9"/>
<protein>
    <submittedName>
        <fullName evidence="3">Tripartite-type tricarboxylate transporter receptor subunit TctC</fullName>
    </submittedName>
</protein>
<comment type="caution">
    <text evidence="3">The sequence shown here is derived from an EMBL/GenBank/DDBJ whole genome shotgun (WGS) entry which is preliminary data.</text>
</comment>
<dbReference type="EMBL" id="QPJK01000006">
    <property type="protein sequence ID" value="RCW69467.1"/>
    <property type="molecule type" value="Genomic_DNA"/>
</dbReference>
<accession>A0A368XSF9</accession>
<dbReference type="Gene3D" id="3.40.190.150">
    <property type="entry name" value="Bordetella uptake gene, domain 1"/>
    <property type="match status" value="1"/>
</dbReference>
<dbReference type="Proteomes" id="UP000252884">
    <property type="component" value="Unassembled WGS sequence"/>
</dbReference>
<dbReference type="PIRSF" id="PIRSF017082">
    <property type="entry name" value="YflP"/>
    <property type="match status" value="1"/>
</dbReference>
<dbReference type="InterPro" id="IPR005064">
    <property type="entry name" value="BUG"/>
</dbReference>
<organism evidence="3 4">
    <name type="scientific">Pseudorhodoferax soli</name>
    <dbReference type="NCBI Taxonomy" id="545864"/>
    <lineage>
        <taxon>Bacteria</taxon>
        <taxon>Pseudomonadati</taxon>
        <taxon>Pseudomonadota</taxon>
        <taxon>Betaproteobacteria</taxon>
        <taxon>Burkholderiales</taxon>
        <taxon>Comamonadaceae</taxon>
    </lineage>
</organism>
<dbReference type="OrthoDB" id="8859639at2"/>
<evidence type="ECO:0000313" key="3">
    <source>
        <dbReference type="EMBL" id="RCW69467.1"/>
    </source>
</evidence>
<dbReference type="PANTHER" id="PTHR42928">
    <property type="entry name" value="TRICARBOXYLATE-BINDING PROTEIN"/>
    <property type="match status" value="1"/>
</dbReference>
<dbReference type="InterPro" id="IPR042100">
    <property type="entry name" value="Bug_dom1"/>
</dbReference>
<keyword evidence="3" id="KW-0675">Receptor</keyword>
<feature type="signal peptide" evidence="2">
    <location>
        <begin position="1"/>
        <end position="21"/>
    </location>
</feature>
<keyword evidence="2" id="KW-0732">Signal</keyword>
<gene>
    <name evidence="3" type="ORF">DES41_106341</name>
</gene>
<name>A0A368XSF9_9BURK</name>
<proteinExistence type="inferred from homology"/>
<sequence>MHRFRKLLAAALCTLAAGASAFPDKPVRIVVPYPAGGATDASARILAEKLTAAWGQPVLVENKPGATGAIGTELVARSAPDGSTLLLQVPIMLSTELTRPSVGYRTLRDLLPVTTVFVTPIVYLASNAGPQGDLAAVLARARARPGQLSYGSHGEGTSTHYMGERLKATAGVQLTHVPYAGDAPILNDLLGGHLPTGFLSGLNAKKAEETGKARMLAVASRERSPLLPQVPTFAEAGVPGFDRQSWGKLFVPAGTPQATVERIAADVGRILGLPEVRQRFATLGLIASGGTPADTLRDVQEDHAYWVALVRDFGQLGK</sequence>
<reference evidence="3 4" key="1">
    <citation type="submission" date="2018-07" db="EMBL/GenBank/DDBJ databases">
        <title>Genomic Encyclopedia of Type Strains, Phase IV (KMG-IV): sequencing the most valuable type-strain genomes for metagenomic binning, comparative biology and taxonomic classification.</title>
        <authorList>
            <person name="Goeker M."/>
        </authorList>
    </citation>
    <scope>NUCLEOTIDE SEQUENCE [LARGE SCALE GENOMIC DNA]</scope>
    <source>
        <strain evidence="3 4">DSM 21634</strain>
    </source>
</reference>
<dbReference type="Gene3D" id="3.40.190.10">
    <property type="entry name" value="Periplasmic binding protein-like II"/>
    <property type="match status" value="1"/>
</dbReference>
<comment type="similarity">
    <text evidence="1">Belongs to the UPF0065 (bug) family.</text>
</comment>
<evidence type="ECO:0000313" key="4">
    <source>
        <dbReference type="Proteomes" id="UP000252884"/>
    </source>
</evidence>
<evidence type="ECO:0000256" key="2">
    <source>
        <dbReference type="SAM" id="SignalP"/>
    </source>
</evidence>
<dbReference type="RefSeq" id="WP_114469868.1">
    <property type="nucleotide sequence ID" value="NZ_QPJK01000006.1"/>
</dbReference>
<dbReference type="Pfam" id="PF03401">
    <property type="entry name" value="TctC"/>
    <property type="match status" value="1"/>
</dbReference>
<keyword evidence="4" id="KW-1185">Reference proteome</keyword>
<evidence type="ECO:0000256" key="1">
    <source>
        <dbReference type="ARBA" id="ARBA00006987"/>
    </source>
</evidence>
<dbReference type="PANTHER" id="PTHR42928:SF5">
    <property type="entry name" value="BLR1237 PROTEIN"/>
    <property type="match status" value="1"/>
</dbReference>